<reference evidence="1 2" key="1">
    <citation type="submission" date="2023-03" db="EMBL/GenBank/DDBJ databases">
        <title>WGS of Gossypium arboreum.</title>
        <authorList>
            <person name="Yu D."/>
        </authorList>
    </citation>
    <scope>NUCLEOTIDE SEQUENCE [LARGE SCALE GENOMIC DNA]</scope>
    <source>
        <tissue evidence="1">Leaf</tissue>
    </source>
</reference>
<dbReference type="Proteomes" id="UP001358586">
    <property type="component" value="Chromosome 12"/>
</dbReference>
<sequence length="223" mass="25062">MNVHDGFICTSGDHAYDTYMQERSYLDKDSTKLVLVTTFGSESNAIQTCPIVDDKPNLPIEQDEGGPYYEPSHFPSLDIPFFSFDLISSGSDKQQEYSPFGIRQLMMSSMNYISPFRLSDCLLWDDSPDTKLKSVVKTFTGTPSILKKHHHDLLSPLSKRKCGKKLEIDMTSNLSKEFSCLDVMLDASGTGNKSRESPSECKTKSGVFIEQKENLCQAIDQEQ</sequence>
<keyword evidence="2" id="KW-1185">Reference proteome</keyword>
<proteinExistence type="predicted"/>
<name>A0ABR0MPD2_GOSAR</name>
<evidence type="ECO:0000313" key="2">
    <source>
        <dbReference type="Proteomes" id="UP001358586"/>
    </source>
</evidence>
<gene>
    <name evidence="1" type="ORF">PVK06_043107</name>
</gene>
<accession>A0ABR0MPD2</accession>
<protein>
    <submittedName>
        <fullName evidence="1">Uncharacterized protein</fullName>
    </submittedName>
</protein>
<organism evidence="1 2">
    <name type="scientific">Gossypium arboreum</name>
    <name type="common">Tree cotton</name>
    <name type="synonym">Gossypium nanking</name>
    <dbReference type="NCBI Taxonomy" id="29729"/>
    <lineage>
        <taxon>Eukaryota</taxon>
        <taxon>Viridiplantae</taxon>
        <taxon>Streptophyta</taxon>
        <taxon>Embryophyta</taxon>
        <taxon>Tracheophyta</taxon>
        <taxon>Spermatophyta</taxon>
        <taxon>Magnoliopsida</taxon>
        <taxon>eudicotyledons</taxon>
        <taxon>Gunneridae</taxon>
        <taxon>Pentapetalae</taxon>
        <taxon>rosids</taxon>
        <taxon>malvids</taxon>
        <taxon>Malvales</taxon>
        <taxon>Malvaceae</taxon>
        <taxon>Malvoideae</taxon>
        <taxon>Gossypium</taxon>
    </lineage>
</organism>
<dbReference type="EMBL" id="JARKNE010000012">
    <property type="protein sequence ID" value="KAK5775235.1"/>
    <property type="molecule type" value="Genomic_DNA"/>
</dbReference>
<evidence type="ECO:0000313" key="1">
    <source>
        <dbReference type="EMBL" id="KAK5775235.1"/>
    </source>
</evidence>
<comment type="caution">
    <text evidence="1">The sequence shown here is derived from an EMBL/GenBank/DDBJ whole genome shotgun (WGS) entry which is preliminary data.</text>
</comment>